<dbReference type="PROSITE" id="PS00109">
    <property type="entry name" value="PROTEIN_KINASE_TYR"/>
    <property type="match status" value="1"/>
</dbReference>
<dbReference type="InterPro" id="IPR037225">
    <property type="entry name" value="Nuo51_FMN-bd_sf"/>
</dbReference>
<sequence length="1959" mass="212999">MTMLANDWQKIFQIALFTVTTDVQVAVHLLASRDTMTIAFPISGVCPGRTKISSFLRSRGMDTKSRFLSLRLFRVNSASNHDNQASQSQSSQSYLSPPFPPPKDRDGSPNLFLYTSSSVGTASTPDLSYTMMRSSSSDYPPFQPTASPFSNQTSTSPLTPSLVSPATALRKGLTKLSSLGRRGTRTANIPSSPSLNVLPECNDEGISTPYNFQHNIHVDGSLQGMPPSWVSTLQAAGFTEEEINHLRIIGRERAATHFAAAAETANSAGAAYLESYTAPVSSPSQFGELRTPMNSRPPGTYLHQHNYDNPLMSASILSSSVRSSSPSNSRESSSPPPHVVQQPMLSPLYTQHFPNYASSSHSHQTYSHSQSDYAWTMRSHSPTETGSRAPTESVSALTHSHSQQSSNTSTYPDRHGAVTPPRNTHTSHNTIFRVVNDDPTPTTPPPAYASPHSPYRTPNKGTEKTFRWDPVSLNAREEGPSGSQDPGISPSPVGPPAAAIRSSIYKAPVSFDSQPYRLIHITNQTSENEMASAVPALEELSEGETDRPLPLVTLPAETNMNTERRGEDVITSEGTLLTTLSSRADPPSPLRAPSPIHNLLGSNTPRAGSPVSPDSPESPPSHPATLAAPPRLSLHTEQDEDWSTIFRFSFSENIPSMDLGSNNTIPQGTPQTPIQPIISSRTTAQRASRRSSIIYGPRGHFVKEKVSADSTSTPDLNILPKREENSATVVNGELDLAYNGTAGGHLPNDDWVDNYLDMKDGDHEDLEEDPLYRGEATAELQEEYDSRKLPSMPGHELSNICHPLHLSGKSPSHHSSSSKRTSQQASIKNNNTEMPTLENADMHLAPAVSQSRFSDITVYSSSPRSTENLLPSPSQPNFSRSTTPISVPPLSPTTPAFSPTLSPTSALHRVSLLSRRSFDLPPPLPPPDDVLPLTPLEAAAMGLSHVPSTKTSSQRAWGTQVPPSPNAMIEQNDRGSESPGSTSSSSRRSLQRSLPSAGLIGPTVPSPKRELPPVPFQQRRATAAANGDAHLARSVTIGGLSATTNSTLMPSPSSTFSHSSISVEASGADPVSSRQNLSVSHEDSITVLGVGKSPIAGSQFPEQTSTSQLQMSYSLTSNTSPDETMNVRESGILHQGNTWSSRDDTQTEGAGQENVRAQSPTTPLTPSIAVNGFTIPAFQDQISPASQVHAPPVELPLVLDPIKEYISMDIDPLLVFTELQEVAQGRFGSVFAAQTHSERDGNTFTVAVKKVPIPAKGIEKIGQLKRELTLMSNIRHEHILGSDGLFYEPSDSMLWIQMQLMERSLADILVLGEEGLEIGERTIARFTLDILRALTYLNEQGISHRDLRSDNLLINSDGTLKLADFSNAVQVSKSNPIRLDIVGIHHWQAPEIRSGRYDALKIDVWSLGATVWECAEFIPPFSGIEDLTALGARWPELSRADEYSKDFHDFLRLCSEPAPSRPPPDRLLRHPYLPSRTFATVTDPPVRHYGGLKDQDRIFTNAYSRHDHGIKGAMSRGDWHKTKEILLKGDSWIIQTIKDSGLRGRGGAGFPSGLKWSFMNKPNWEKDKRPRYLVVNADEGEPGTCKDREILRGDPHKLVEGCLVAGRGMNATAAYIYIRGEFYQEAMHLQQAVKEAYAAGFLGPNACGSGYKFDIYIHRGAGAYICGEETALIESLEGKQGKPRLKPPFPADVGLFGCPTTVANVETVAVAPTICRRGAAWFAGFGRQRNQGTKLFCISGHVNNPCVVEEEMSIPLKDLIEKHCGGVRGGWDNLLGIIPGGSSVPVLPKHKCEEVLMDYDSLKDAQSGLGTGAVIVMDKSTDIVKGIARFSHFYKHESCGQCTPCREGTTWMMNMMDRMVEGRAHYREIDMLLELTKQVEGKTICALGDAAAWPIQGLMRHFRPEVESRISAFRAEHGPVLMGGRLRSETDPGLALPDNMGAYLDADAARVPATPPSNI</sequence>
<evidence type="ECO:0000256" key="9">
    <source>
        <dbReference type="ARBA" id="ARBA00023004"/>
    </source>
</evidence>
<dbReference type="PROSITE" id="PS50011">
    <property type="entry name" value="PROTEIN_KINASE_DOM"/>
    <property type="match status" value="1"/>
</dbReference>
<dbReference type="GO" id="GO:0004713">
    <property type="term" value="F:protein tyrosine kinase activity"/>
    <property type="evidence" value="ECO:0007669"/>
    <property type="project" value="InterPro"/>
</dbReference>
<evidence type="ECO:0000256" key="7">
    <source>
        <dbReference type="ARBA" id="ARBA00022723"/>
    </source>
</evidence>
<dbReference type="SUPFAM" id="SSF56112">
    <property type="entry name" value="Protein kinase-like (PK-like)"/>
    <property type="match status" value="1"/>
</dbReference>
<keyword evidence="18" id="KW-1185">Reference proteome</keyword>
<dbReference type="Gene3D" id="1.10.510.10">
    <property type="entry name" value="Transferase(Phosphotransferase) domain 1"/>
    <property type="match status" value="1"/>
</dbReference>
<dbReference type="SMART" id="SM00219">
    <property type="entry name" value="TyrKc"/>
    <property type="match status" value="1"/>
</dbReference>
<feature type="region of interest" description="Disordered" evidence="14">
    <location>
        <begin position="944"/>
        <end position="1013"/>
    </location>
</feature>
<dbReference type="GO" id="GO:0051287">
    <property type="term" value="F:NAD binding"/>
    <property type="evidence" value="ECO:0007669"/>
    <property type="project" value="InterPro"/>
</dbReference>
<dbReference type="SUPFAM" id="SSF142019">
    <property type="entry name" value="Nqo1 FMN-binding domain-like"/>
    <property type="match status" value="1"/>
</dbReference>
<keyword evidence="8" id="KW-1278">Translocase</keyword>
<evidence type="ECO:0000256" key="13">
    <source>
        <dbReference type="ARBA" id="ARBA00072764"/>
    </source>
</evidence>
<dbReference type="GO" id="GO:0046872">
    <property type="term" value="F:metal ion binding"/>
    <property type="evidence" value="ECO:0007669"/>
    <property type="project" value="UniProtKB-KW"/>
</dbReference>
<dbReference type="PROSITE" id="PS00645">
    <property type="entry name" value="COMPLEX1_51K_2"/>
    <property type="match status" value="1"/>
</dbReference>
<dbReference type="PANTHER" id="PTHR11780:SF10">
    <property type="entry name" value="NADH DEHYDROGENASE [UBIQUINONE] FLAVOPROTEIN 1, MITOCHONDRIAL"/>
    <property type="match status" value="1"/>
</dbReference>
<dbReference type="InterPro" id="IPR037207">
    <property type="entry name" value="Nuop51_4Fe4S-bd_sf"/>
</dbReference>
<dbReference type="InterPro" id="IPR000719">
    <property type="entry name" value="Prot_kinase_dom"/>
</dbReference>
<proteinExistence type="inferred from homology"/>
<organism evidence="17 18">
    <name type="scientific">Clathrus columnatus</name>
    <dbReference type="NCBI Taxonomy" id="1419009"/>
    <lineage>
        <taxon>Eukaryota</taxon>
        <taxon>Fungi</taxon>
        <taxon>Dikarya</taxon>
        <taxon>Basidiomycota</taxon>
        <taxon>Agaricomycotina</taxon>
        <taxon>Agaricomycetes</taxon>
        <taxon>Phallomycetidae</taxon>
        <taxon>Phallales</taxon>
        <taxon>Clathraceae</taxon>
        <taxon>Clathrus</taxon>
    </lineage>
</organism>
<dbReference type="Gene3D" id="1.20.1440.230">
    <property type="entry name" value="NADH-ubiquinone oxidoreductase 51kDa subunit, iron-sulphur binding domain"/>
    <property type="match status" value="1"/>
</dbReference>
<dbReference type="PROSITE" id="PS00644">
    <property type="entry name" value="COMPLEX1_51K_1"/>
    <property type="match status" value="1"/>
</dbReference>
<feature type="compositionally biased region" description="Low complexity" evidence="14">
    <location>
        <begin position="802"/>
        <end position="819"/>
    </location>
</feature>
<dbReference type="GO" id="GO:0008137">
    <property type="term" value="F:NADH dehydrogenase (ubiquinone) activity"/>
    <property type="evidence" value="ECO:0007669"/>
    <property type="project" value="InterPro"/>
</dbReference>
<dbReference type="FunFam" id="3.40.50.11540:FF:000001">
    <property type="entry name" value="NADH dehydrogenase [ubiquinone] flavoprotein 1, mitochondrial"/>
    <property type="match status" value="1"/>
</dbReference>
<evidence type="ECO:0000256" key="4">
    <source>
        <dbReference type="ARBA" id="ARBA00022485"/>
    </source>
</evidence>
<dbReference type="Pfam" id="PF00786">
    <property type="entry name" value="PBD"/>
    <property type="match status" value="1"/>
</dbReference>
<comment type="similarity">
    <text evidence="3">Belongs to the complex I 51 kDa subunit family.</text>
</comment>
<protein>
    <recommendedName>
        <fullName evidence="13">NADH-ubiquinone oxidoreductase 51 kDa subunit, mitochondrial</fullName>
    </recommendedName>
</protein>
<dbReference type="Gene3D" id="3.40.50.11540">
    <property type="entry name" value="NADH-ubiquinone oxidoreductase 51kDa subunit"/>
    <property type="match status" value="1"/>
</dbReference>
<feature type="compositionally biased region" description="Polar residues" evidence="14">
    <location>
        <begin position="1155"/>
        <end position="1165"/>
    </location>
</feature>
<dbReference type="NCBIfam" id="NF010120">
    <property type="entry name" value="PRK13596.1"/>
    <property type="match status" value="1"/>
</dbReference>
<dbReference type="Pfam" id="PF00069">
    <property type="entry name" value="Pkinase"/>
    <property type="match status" value="1"/>
</dbReference>
<evidence type="ECO:0000313" key="18">
    <source>
        <dbReference type="Proteomes" id="UP001050691"/>
    </source>
</evidence>
<feature type="domain" description="Protein kinase" evidence="15">
    <location>
        <begin position="1216"/>
        <end position="1473"/>
    </location>
</feature>
<dbReference type="GO" id="GO:0010181">
    <property type="term" value="F:FMN binding"/>
    <property type="evidence" value="ECO:0007669"/>
    <property type="project" value="InterPro"/>
</dbReference>
<feature type="compositionally biased region" description="Low complexity" evidence="14">
    <location>
        <begin position="84"/>
        <end position="96"/>
    </location>
</feature>
<dbReference type="InterPro" id="IPR020635">
    <property type="entry name" value="Tyr_kinase_cat_dom"/>
</dbReference>
<dbReference type="InterPro" id="IPR011538">
    <property type="entry name" value="Nuo51_FMN-bd"/>
</dbReference>
<name>A0AAV5A7D8_9AGAM</name>
<dbReference type="InterPro" id="IPR019575">
    <property type="entry name" value="Nuop51_4Fe4S-bd"/>
</dbReference>
<evidence type="ECO:0000256" key="11">
    <source>
        <dbReference type="ARBA" id="ARBA00023027"/>
    </source>
</evidence>
<feature type="region of interest" description="Disordered" evidence="14">
    <location>
        <begin position="858"/>
        <end position="902"/>
    </location>
</feature>
<comment type="caution">
    <text evidence="17">The sequence shown here is derived from an EMBL/GenBank/DDBJ whole genome shotgun (WGS) entry which is preliminary data.</text>
</comment>
<feature type="region of interest" description="Disordered" evidence="14">
    <location>
        <begin position="132"/>
        <end position="163"/>
    </location>
</feature>
<feature type="compositionally biased region" description="Polar residues" evidence="14">
    <location>
        <begin position="378"/>
        <end position="397"/>
    </location>
</feature>
<dbReference type="GO" id="GO:0005739">
    <property type="term" value="C:mitochondrion"/>
    <property type="evidence" value="ECO:0007669"/>
    <property type="project" value="UniProtKB-ARBA"/>
</dbReference>
<dbReference type="InterPro" id="IPR008266">
    <property type="entry name" value="Tyr_kinase_AS"/>
</dbReference>
<feature type="compositionally biased region" description="Polar residues" evidence="14">
    <location>
        <begin position="421"/>
        <end position="430"/>
    </location>
</feature>
<dbReference type="SMART" id="SM00928">
    <property type="entry name" value="NADH_4Fe-4S"/>
    <property type="match status" value="1"/>
</dbReference>
<feature type="compositionally biased region" description="Low complexity" evidence="14">
    <location>
        <begin position="398"/>
        <end position="410"/>
    </location>
</feature>
<feature type="compositionally biased region" description="Polar residues" evidence="14">
    <location>
        <begin position="132"/>
        <end position="152"/>
    </location>
</feature>
<keyword evidence="7" id="KW-0479">Metal-binding</keyword>
<feature type="region of interest" description="Disordered" evidence="14">
    <location>
        <begin position="281"/>
        <end position="342"/>
    </location>
</feature>
<dbReference type="InterPro" id="IPR011009">
    <property type="entry name" value="Kinase-like_dom_sf"/>
</dbReference>
<keyword evidence="5" id="KW-0285">Flavoprotein</keyword>
<evidence type="ECO:0000256" key="12">
    <source>
        <dbReference type="ARBA" id="ARBA00063883"/>
    </source>
</evidence>
<feature type="region of interest" description="Disordered" evidence="14">
    <location>
        <begin position="788"/>
        <end position="827"/>
    </location>
</feature>
<keyword evidence="4" id="KW-0004">4Fe-4S</keyword>
<feature type="region of interest" description="Disordered" evidence="14">
    <location>
        <begin position="1096"/>
        <end position="1166"/>
    </location>
</feature>
<dbReference type="SUPFAM" id="SSF142984">
    <property type="entry name" value="Nqo1 middle domain-like"/>
    <property type="match status" value="1"/>
</dbReference>
<feature type="domain" description="CRIB" evidence="16">
    <location>
        <begin position="206"/>
        <end position="219"/>
    </location>
</feature>
<keyword evidence="10" id="KW-0411">Iron-sulfur</keyword>
<keyword evidence="11" id="KW-0520">NAD</keyword>
<dbReference type="InterPro" id="IPR036936">
    <property type="entry name" value="CRIB_dom_sf"/>
</dbReference>
<dbReference type="Proteomes" id="UP001050691">
    <property type="component" value="Unassembled WGS sequence"/>
</dbReference>
<dbReference type="InterPro" id="IPR050837">
    <property type="entry name" value="ComplexI_51kDa_subunit"/>
</dbReference>
<evidence type="ECO:0000256" key="14">
    <source>
        <dbReference type="SAM" id="MobiDB-lite"/>
    </source>
</evidence>
<dbReference type="SMART" id="SM00285">
    <property type="entry name" value="PBD"/>
    <property type="match status" value="1"/>
</dbReference>
<feature type="compositionally biased region" description="Polar residues" evidence="14">
    <location>
        <begin position="946"/>
        <end position="957"/>
    </location>
</feature>
<evidence type="ECO:0000259" key="16">
    <source>
        <dbReference type="PROSITE" id="PS50108"/>
    </source>
</evidence>
<feature type="region of interest" description="Disordered" evidence="14">
    <location>
        <begin position="579"/>
        <end position="628"/>
    </location>
</feature>
<evidence type="ECO:0000256" key="2">
    <source>
        <dbReference type="ARBA" id="ARBA00001966"/>
    </source>
</evidence>
<comment type="subunit">
    <text evidence="12">Complex I is composed of about 40 different subunits. This is a component of the flavoprotein-sulfur (FP) fragment of the enzyme.</text>
</comment>
<dbReference type="GO" id="GO:0005524">
    <property type="term" value="F:ATP binding"/>
    <property type="evidence" value="ECO:0007669"/>
    <property type="project" value="InterPro"/>
</dbReference>
<dbReference type="Pfam" id="PF10589">
    <property type="entry name" value="NADH_4Fe-4S"/>
    <property type="match status" value="1"/>
</dbReference>
<feature type="compositionally biased region" description="Low complexity" evidence="14">
    <location>
        <begin position="977"/>
        <end position="996"/>
    </location>
</feature>
<keyword evidence="9" id="KW-0408">Iron</keyword>
<keyword evidence="6" id="KW-0288">FMN</keyword>
<evidence type="ECO:0000256" key="8">
    <source>
        <dbReference type="ARBA" id="ARBA00022967"/>
    </source>
</evidence>
<dbReference type="NCBIfam" id="TIGR01959">
    <property type="entry name" value="nuoF_fam"/>
    <property type="match status" value="1"/>
</dbReference>
<dbReference type="Pfam" id="PF22461">
    <property type="entry name" value="SLBB_2"/>
    <property type="match status" value="1"/>
</dbReference>
<accession>A0AAV5A7D8</accession>
<dbReference type="InterPro" id="IPR011537">
    <property type="entry name" value="NADH-UbQ_OxRdtase_suF"/>
</dbReference>
<feature type="compositionally biased region" description="Polar residues" evidence="14">
    <location>
        <begin position="1100"/>
        <end position="1123"/>
    </location>
</feature>
<comment type="cofactor">
    <cofactor evidence="1">
        <name>FMN</name>
        <dbReference type="ChEBI" id="CHEBI:58210"/>
    </cofactor>
</comment>
<feature type="region of interest" description="Disordered" evidence="14">
    <location>
        <begin position="79"/>
        <end position="115"/>
    </location>
</feature>
<comment type="cofactor">
    <cofactor evidence="2">
        <name>[4Fe-4S] cluster</name>
        <dbReference type="ChEBI" id="CHEBI:49883"/>
    </cofactor>
</comment>
<evidence type="ECO:0000256" key="3">
    <source>
        <dbReference type="ARBA" id="ARBA00007523"/>
    </source>
</evidence>
<evidence type="ECO:0000256" key="1">
    <source>
        <dbReference type="ARBA" id="ARBA00001917"/>
    </source>
</evidence>
<feature type="compositionally biased region" description="Low complexity" evidence="14">
    <location>
        <begin position="153"/>
        <end position="163"/>
    </location>
</feature>
<gene>
    <name evidence="17" type="ORF">Clacol_003600</name>
</gene>
<feature type="region of interest" description="Disordered" evidence="14">
    <location>
        <begin position="377"/>
        <end position="497"/>
    </location>
</feature>
<evidence type="ECO:0000256" key="6">
    <source>
        <dbReference type="ARBA" id="ARBA00022643"/>
    </source>
</evidence>
<dbReference type="EMBL" id="BPWL01000004">
    <property type="protein sequence ID" value="GJJ09378.1"/>
    <property type="molecule type" value="Genomic_DNA"/>
</dbReference>
<dbReference type="InterPro" id="IPR001949">
    <property type="entry name" value="NADH-UbQ_OxRdtase_51kDa_CS"/>
</dbReference>
<dbReference type="SUPFAM" id="SSF140490">
    <property type="entry name" value="Nqo1C-terminal domain-like"/>
    <property type="match status" value="1"/>
</dbReference>
<feature type="compositionally biased region" description="Polar residues" evidence="14">
    <location>
        <begin position="858"/>
        <end position="885"/>
    </location>
</feature>
<evidence type="ECO:0000256" key="10">
    <source>
        <dbReference type="ARBA" id="ARBA00023014"/>
    </source>
</evidence>
<feature type="region of interest" description="Disordered" evidence="14">
    <location>
        <begin position="668"/>
        <end position="689"/>
    </location>
</feature>
<evidence type="ECO:0000256" key="5">
    <source>
        <dbReference type="ARBA" id="ARBA00022630"/>
    </source>
</evidence>
<dbReference type="FunFam" id="1.20.1440.230:FF:000001">
    <property type="entry name" value="Mitochondrial NADH dehydrogenase flavoprotein 1"/>
    <property type="match status" value="1"/>
</dbReference>
<evidence type="ECO:0000259" key="15">
    <source>
        <dbReference type="PROSITE" id="PS50011"/>
    </source>
</evidence>
<dbReference type="Gene3D" id="3.90.810.10">
    <property type="entry name" value="CRIB domain"/>
    <property type="match status" value="1"/>
</dbReference>
<feature type="compositionally biased region" description="Low complexity" evidence="14">
    <location>
        <begin position="313"/>
        <end position="333"/>
    </location>
</feature>
<dbReference type="InterPro" id="IPR054765">
    <property type="entry name" value="SLBB_dom"/>
</dbReference>
<feature type="compositionally biased region" description="Polar residues" evidence="14">
    <location>
        <begin position="893"/>
        <end position="902"/>
    </location>
</feature>
<dbReference type="Gene3D" id="3.10.20.600">
    <property type="match status" value="1"/>
</dbReference>
<reference evidence="17" key="1">
    <citation type="submission" date="2021-10" db="EMBL/GenBank/DDBJ databases">
        <title>De novo Genome Assembly of Clathrus columnatus (Basidiomycota, Fungi) Using Illumina and Nanopore Sequence Data.</title>
        <authorList>
            <person name="Ogiso-Tanaka E."/>
            <person name="Itagaki H."/>
            <person name="Hosoya T."/>
            <person name="Hosaka K."/>
        </authorList>
    </citation>
    <scope>NUCLEOTIDE SEQUENCE</scope>
    <source>
        <strain evidence="17">MO-923</strain>
    </source>
</reference>
<dbReference type="GO" id="GO:0051539">
    <property type="term" value="F:4 iron, 4 sulfur cluster binding"/>
    <property type="evidence" value="ECO:0007669"/>
    <property type="project" value="UniProtKB-KW"/>
</dbReference>
<evidence type="ECO:0000313" key="17">
    <source>
        <dbReference type="EMBL" id="GJJ09378.1"/>
    </source>
</evidence>
<dbReference type="PROSITE" id="PS50108">
    <property type="entry name" value="CRIB"/>
    <property type="match status" value="1"/>
</dbReference>
<dbReference type="InterPro" id="IPR000095">
    <property type="entry name" value="CRIB_dom"/>
</dbReference>
<dbReference type="PANTHER" id="PTHR11780">
    <property type="entry name" value="NADH-UBIQUINONE OXIDOREDUCTASE FLAVOPROTEIN 1 NDUFV1"/>
    <property type="match status" value="1"/>
</dbReference>
<dbReference type="Pfam" id="PF01512">
    <property type="entry name" value="Complex1_51K"/>
    <property type="match status" value="1"/>
</dbReference>
<dbReference type="FunFam" id="3.10.20.600:FF:000001">
    <property type="entry name" value="NADH dehydrogenase [ubiquinone] flavoprotein 1, mitochondrial"/>
    <property type="match status" value="1"/>
</dbReference>